<dbReference type="PANTHER" id="PTHR43801:SF1">
    <property type="entry name" value="POLYPRENYL SYNTHETASE"/>
    <property type="match status" value="1"/>
</dbReference>
<dbReference type="RefSeq" id="WP_075860111.1">
    <property type="nucleotide sequence ID" value="NZ_BDJK01000055.1"/>
</dbReference>
<evidence type="ECO:0008006" key="3">
    <source>
        <dbReference type="Google" id="ProtNLM"/>
    </source>
</evidence>
<evidence type="ECO:0000313" key="2">
    <source>
        <dbReference type="Proteomes" id="UP000187485"/>
    </source>
</evidence>
<organism evidence="1 2">
    <name type="scientific">Carboxydothermus pertinax</name>
    <dbReference type="NCBI Taxonomy" id="870242"/>
    <lineage>
        <taxon>Bacteria</taxon>
        <taxon>Bacillati</taxon>
        <taxon>Bacillota</taxon>
        <taxon>Clostridia</taxon>
        <taxon>Thermoanaerobacterales</taxon>
        <taxon>Thermoanaerobacteraceae</taxon>
        <taxon>Carboxydothermus</taxon>
    </lineage>
</organism>
<comment type="caution">
    <text evidence="1">The sequence shown here is derived from an EMBL/GenBank/DDBJ whole genome shotgun (WGS) entry which is preliminary data.</text>
</comment>
<dbReference type="STRING" id="870242.cpu_22340"/>
<accession>A0A1L8CXY2</accession>
<protein>
    <recommendedName>
        <fullName evidence="3">DUF116 domain-containing protein</fullName>
    </recommendedName>
</protein>
<dbReference type="EMBL" id="BDJK01000055">
    <property type="protein sequence ID" value="GAV23724.1"/>
    <property type="molecule type" value="Genomic_DNA"/>
</dbReference>
<dbReference type="AlphaFoldDB" id="A0A1L8CXY2"/>
<dbReference type="Proteomes" id="UP000187485">
    <property type="component" value="Unassembled WGS sequence"/>
</dbReference>
<sequence length="163" mass="18468">MINFYKHKIFLKSFLKLDVKKDIQKFVALVNQATLKEGPFAPEKVLVLLPHCLQKADCLYKITYDMGNCRECQRCPIGILKAFARFKRLNIAVAAGGTAARRIVQKIKPEVVLAVACEWDLFLGINDISVPAVGLLNLRPKGPCFETLVELDKLYSYINQLVW</sequence>
<gene>
    <name evidence="1" type="ORF">cpu_22340</name>
</gene>
<reference evidence="2" key="1">
    <citation type="submission" date="2016-12" db="EMBL/GenBank/DDBJ databases">
        <title>Draft Genome Sequences od Carboxydothermus pertinax and islandicus, Hydrogenogenic Carboxydotrophic Bacteria.</title>
        <authorList>
            <person name="Fukuyama Y."/>
            <person name="Ohmae K."/>
            <person name="Yoneda Y."/>
            <person name="Yoshida T."/>
            <person name="Sako Y."/>
        </authorList>
    </citation>
    <scope>NUCLEOTIDE SEQUENCE [LARGE SCALE GENOMIC DNA]</scope>
    <source>
        <strain evidence="2">Ug1</strain>
    </source>
</reference>
<name>A0A1L8CXY2_9THEO</name>
<dbReference type="InterPro" id="IPR002829">
    <property type="entry name" value="DUF116"/>
</dbReference>
<dbReference type="PANTHER" id="PTHR43801">
    <property type="entry name" value="NUCLEOTIDE-BINDING PROTEIN-RELATED"/>
    <property type="match status" value="1"/>
</dbReference>
<evidence type="ECO:0000313" key="1">
    <source>
        <dbReference type="EMBL" id="GAV23724.1"/>
    </source>
</evidence>
<dbReference type="Pfam" id="PF01976">
    <property type="entry name" value="DUF116"/>
    <property type="match status" value="1"/>
</dbReference>
<proteinExistence type="predicted"/>
<keyword evidence="2" id="KW-1185">Reference proteome</keyword>
<dbReference type="OrthoDB" id="9787348at2"/>